<reference evidence="1 2" key="1">
    <citation type="journal article" date="2017" name="Int. J. Syst. Evol. Microbiol.">
        <title>Rouxiella badensis sp. nov. and Rouxiella silvae sp. nov. isolated from peat bog soil in Germany and emendation of the genus description.</title>
        <authorList>
            <person name="Le Fleche-Mateos A."/>
            <person name="Kugler J.H."/>
            <person name="Hansen S.H."/>
            <person name="Syldatk C."/>
            <person name="Hausmann R."/>
            <person name="Lomprez F."/>
            <person name="Vandenbogaert M."/>
            <person name="Manuguerra J.C."/>
            <person name="Grimont P.A."/>
        </authorList>
    </citation>
    <scope>NUCLEOTIDE SEQUENCE [LARGE SCALE GENOMIC DNA]</scope>
    <source>
        <strain evidence="1 2">DSM 100043</strain>
    </source>
</reference>
<dbReference type="EMBL" id="MRWE01000022">
    <property type="protein sequence ID" value="ORJ24858.1"/>
    <property type="molecule type" value="Genomic_DNA"/>
</dbReference>
<organism evidence="1 2">
    <name type="scientific">Rouxiella badensis</name>
    <dbReference type="NCBI Taxonomy" id="1646377"/>
    <lineage>
        <taxon>Bacteria</taxon>
        <taxon>Pseudomonadati</taxon>
        <taxon>Pseudomonadota</taxon>
        <taxon>Gammaproteobacteria</taxon>
        <taxon>Enterobacterales</taxon>
        <taxon>Yersiniaceae</taxon>
        <taxon>Rouxiella</taxon>
    </lineage>
</organism>
<dbReference type="AlphaFoldDB" id="A0A1X0WDH4"/>
<evidence type="ECO:0000313" key="1">
    <source>
        <dbReference type="EMBL" id="ORJ24858.1"/>
    </source>
</evidence>
<name>A0A1X0WDH4_9GAMM</name>
<protein>
    <submittedName>
        <fullName evidence="1">Uncharacterized protein</fullName>
    </submittedName>
</protein>
<proteinExistence type="predicted"/>
<dbReference type="STRING" id="1646377.BS640_13690"/>
<dbReference type="RefSeq" id="WP_084912763.1">
    <property type="nucleotide sequence ID" value="NZ_MRWE01000022.1"/>
</dbReference>
<evidence type="ECO:0000313" key="2">
    <source>
        <dbReference type="Proteomes" id="UP000192536"/>
    </source>
</evidence>
<comment type="caution">
    <text evidence="1">The sequence shown here is derived from an EMBL/GenBank/DDBJ whole genome shotgun (WGS) entry which is preliminary data.</text>
</comment>
<keyword evidence="2" id="KW-1185">Reference proteome</keyword>
<gene>
    <name evidence="1" type="ORF">BS640_13690</name>
</gene>
<dbReference type="Proteomes" id="UP000192536">
    <property type="component" value="Unassembled WGS sequence"/>
</dbReference>
<accession>A0A1X0WDH4</accession>
<sequence length="66" mass="7322">MNNSIPMINVDLPLSSDFSGRILLYLEGGHVVANKPVLEDEMVGSVELFTQLLQRAGYRVEANCKE</sequence>